<sequence length="349" mass="39823">MTVKKYLFFISQNYSFAILRPLQKTIKENGGEVRWFLYGSEINNEFLQRNEVKIESIKAIKEYDPLAVFVPGNTVPSFIPGLKVAVFHGFNSGKLNRRGLEDHFNIRGCFDLYCTQGPNTTEKFQLLAQQHGHFSVVETGWPALDPLFVKTSKADADNRKPMILMCSTFSRNLTCAPILLETIKRLSQSGKWQWKIQFHPKMDAGIVDQYKAIQSEHLTFIETDNVIPLLQEADVMLCDTSSVLIMFLLQGKPVVTFNNISPSDYLLDINQPSQLELALENALSRPKSLMANIERFISETHPKQDGQSAQRVLDAVDSMIDSGKRPAKTKPMNLIRALKMRKELNYWKF</sequence>
<dbReference type="SUPFAM" id="SSF53756">
    <property type="entry name" value="UDP-Glycosyltransferase/glycogen phosphorylase"/>
    <property type="match status" value="1"/>
</dbReference>
<keyword evidence="2" id="KW-1185">Reference proteome</keyword>
<dbReference type="OrthoDB" id="6212418at2"/>
<dbReference type="InterPro" id="IPR043148">
    <property type="entry name" value="TagF_C"/>
</dbReference>
<dbReference type="AlphaFoldDB" id="A0A222G9X3"/>
<accession>A0A222G9X3</accession>
<dbReference type="InterPro" id="IPR016886">
    <property type="entry name" value="UCP028458_glyceroPtfrase"/>
</dbReference>
<evidence type="ECO:0000313" key="1">
    <source>
        <dbReference type="EMBL" id="ASP48522.1"/>
    </source>
</evidence>
<dbReference type="EMBL" id="CP020465">
    <property type="protein sequence ID" value="ASP48522.1"/>
    <property type="molecule type" value="Genomic_DNA"/>
</dbReference>
<dbReference type="GO" id="GO:0016740">
    <property type="term" value="F:transferase activity"/>
    <property type="evidence" value="ECO:0007669"/>
    <property type="project" value="UniProtKB-KW"/>
</dbReference>
<dbReference type="Proteomes" id="UP000202259">
    <property type="component" value="Chromosome"/>
</dbReference>
<organism evidence="1 2">
    <name type="scientific">Cognaticolwellia beringensis</name>
    <dbReference type="NCBI Taxonomy" id="1967665"/>
    <lineage>
        <taxon>Bacteria</taxon>
        <taxon>Pseudomonadati</taxon>
        <taxon>Pseudomonadota</taxon>
        <taxon>Gammaproteobacteria</taxon>
        <taxon>Alteromonadales</taxon>
        <taxon>Colwelliaceae</taxon>
        <taxon>Cognaticolwellia</taxon>
    </lineage>
</organism>
<dbReference type="KEGG" id="cber:B5D82_12540"/>
<dbReference type="Gene3D" id="3.40.50.12580">
    <property type="match status" value="1"/>
</dbReference>
<name>A0A222G9X3_9GAMM</name>
<proteinExistence type="predicted"/>
<reference evidence="1 2" key="1">
    <citation type="submission" date="2017-08" db="EMBL/GenBank/DDBJ databases">
        <title>Complete genome of Colwellia sp. NB097-1, a psychrophile bacterium ioslated from Bering Sea.</title>
        <authorList>
            <person name="Chen X."/>
        </authorList>
    </citation>
    <scope>NUCLEOTIDE SEQUENCE [LARGE SCALE GENOMIC DNA]</scope>
    <source>
        <strain evidence="1 2">NB097-1</strain>
    </source>
</reference>
<keyword evidence="1" id="KW-0808">Transferase</keyword>
<dbReference type="PIRSF" id="PIRSF028458">
    <property type="entry name" value="UCP028458_glyceroPtfrase"/>
    <property type="match status" value="1"/>
</dbReference>
<evidence type="ECO:0000313" key="2">
    <source>
        <dbReference type="Proteomes" id="UP000202259"/>
    </source>
</evidence>
<protein>
    <submittedName>
        <fullName evidence="1">CDP-glycerol--glycerophosphate glycerophosphotransferase</fullName>
    </submittedName>
</protein>
<gene>
    <name evidence="1" type="ORF">B5D82_12540</name>
</gene>
<dbReference type="RefSeq" id="WP_081151966.1">
    <property type="nucleotide sequence ID" value="NZ_CP020465.1"/>
</dbReference>